<evidence type="ECO:0000313" key="2">
    <source>
        <dbReference type="EMBL" id="GAA4075387.1"/>
    </source>
</evidence>
<accession>A0ABP7VY13</accession>
<dbReference type="RefSeq" id="WP_344816697.1">
    <property type="nucleotide sequence ID" value="NZ_BAABCT010000005.1"/>
</dbReference>
<reference evidence="3" key="1">
    <citation type="journal article" date="2019" name="Int. J. Syst. Evol. Microbiol.">
        <title>The Global Catalogue of Microorganisms (GCM) 10K type strain sequencing project: providing services to taxonomists for standard genome sequencing and annotation.</title>
        <authorList>
            <consortium name="The Broad Institute Genomics Platform"/>
            <consortium name="The Broad Institute Genome Sequencing Center for Infectious Disease"/>
            <person name="Wu L."/>
            <person name="Ma J."/>
        </authorList>
    </citation>
    <scope>NUCLEOTIDE SEQUENCE [LARGE SCALE GENOMIC DNA]</scope>
    <source>
        <strain evidence="3">JCM 17069</strain>
    </source>
</reference>
<keyword evidence="3" id="KW-1185">Reference proteome</keyword>
<dbReference type="Proteomes" id="UP001500367">
    <property type="component" value="Unassembled WGS sequence"/>
</dbReference>
<comment type="caution">
    <text evidence="2">The sequence shown here is derived from an EMBL/GenBank/DDBJ whole genome shotgun (WGS) entry which is preliminary data.</text>
</comment>
<keyword evidence="1" id="KW-0732">Signal</keyword>
<evidence type="ECO:0008006" key="4">
    <source>
        <dbReference type="Google" id="ProtNLM"/>
    </source>
</evidence>
<evidence type="ECO:0000313" key="3">
    <source>
        <dbReference type="Proteomes" id="UP001500367"/>
    </source>
</evidence>
<evidence type="ECO:0000256" key="1">
    <source>
        <dbReference type="SAM" id="SignalP"/>
    </source>
</evidence>
<dbReference type="InterPro" id="IPR011043">
    <property type="entry name" value="Gal_Oxase/kelch_b-propeller"/>
</dbReference>
<dbReference type="EMBL" id="BAABCT010000005">
    <property type="protein sequence ID" value="GAA4075387.1"/>
    <property type="molecule type" value="Genomic_DNA"/>
</dbReference>
<gene>
    <name evidence="2" type="ORF">GCM10022389_21300</name>
</gene>
<feature type="chain" id="PRO_5047043776" description="T9SS C-terminal target domain-containing protein" evidence="1">
    <location>
        <begin position="19"/>
        <end position="532"/>
    </location>
</feature>
<sequence>MKTLYKIVFLLISSFAISQTTFDYQVQLNPITIPNFPGIHSYAFAQHNGKWLIIGGRIDGIHARQPFNAFPAASNNTNIYVVDIATNQFWSASVNSLATALKEQLQATNFNFYQDDTTLYLVGGYAFSATANDHITFNKMTSVDVPNLINAVIAGTPIASYFKQITDENFAVTGGQLGKIGNTFYLVGGHRFDGRYNPMNNPTFVQTYTNGIKKFTINNSGTQLSIANYEVITDAVHLHRRDYNLLPQVFPNGELGYTISSGVFQINVDLPFLYPVDIKASGHVAQTTFNQYLSNYHSAKSCLYDASTNRMHNLFFGGISQYYYNGTTLIQDNAVPFVNTISRTTRFADGSLQEYQLPETMPSLKGASAEFIQNKALPHFSNEVIKLDEITANEFVIGHIVGGLSSPTQNPFSVNQTSTTSANPTIYEVKLIRNQPLGVQEINGKNPFSMSVSPNPTQNGVVKINFNMAYETTIDYFVTSLDGKIITDGEVSDAKQGENSMNFEIDGVANQTVIITFIFNDKFYVSQKVIVN</sequence>
<organism evidence="2 3">
    <name type="scientific">Flavobacterium cheonanense</name>
    <dbReference type="NCBI Taxonomy" id="706183"/>
    <lineage>
        <taxon>Bacteria</taxon>
        <taxon>Pseudomonadati</taxon>
        <taxon>Bacteroidota</taxon>
        <taxon>Flavobacteriia</taxon>
        <taxon>Flavobacteriales</taxon>
        <taxon>Flavobacteriaceae</taxon>
        <taxon>Flavobacterium</taxon>
    </lineage>
</organism>
<proteinExistence type="predicted"/>
<protein>
    <recommendedName>
        <fullName evidence="4">T9SS C-terminal target domain-containing protein</fullName>
    </recommendedName>
</protein>
<dbReference type="SUPFAM" id="SSF50965">
    <property type="entry name" value="Galactose oxidase, central domain"/>
    <property type="match status" value="1"/>
</dbReference>
<name>A0ABP7VY13_9FLAO</name>
<feature type="signal peptide" evidence="1">
    <location>
        <begin position="1"/>
        <end position="18"/>
    </location>
</feature>